<dbReference type="Pfam" id="PF07859">
    <property type="entry name" value="Abhydrolase_3"/>
    <property type="match status" value="1"/>
</dbReference>
<evidence type="ECO:0000313" key="5">
    <source>
        <dbReference type="Proteomes" id="UP000192708"/>
    </source>
</evidence>
<sequence>MAIQNEMNSNGLGAPDIFKDELALARKQIANQYTYLNRDFVHQMGQLDLRIPYLDELVNVRCYFPYSIGTFQSNTLLIYLHGGGWSFGDDDTHHAIAASFAKSSGLTLASIAYSLAPQKKHPYQNHECTYITEKLLNQFRNDYGSELNCILIGDSAGANLALSSYLHLFDDVLKKKVVGMALFYGVYDSHPISNSWNELGDGTFGLSIKAMNWYWDQFLSKDADRLSSLAAPINSVMENLPPIWMAIGDLDPLIDENLALVKKITASGGSSECLIVPGYTHGFLRFCNQLKEVKEAIEKFAKAINIMAQKVS</sequence>
<evidence type="ECO:0000259" key="3">
    <source>
        <dbReference type="Pfam" id="PF07859"/>
    </source>
</evidence>
<dbReference type="InterPro" id="IPR013094">
    <property type="entry name" value="AB_hydrolase_3"/>
</dbReference>
<dbReference type="STRING" id="1938817.SAMN06296008_11611"/>
<dbReference type="SUPFAM" id="SSF53474">
    <property type="entry name" value="alpha/beta-Hydrolases"/>
    <property type="match status" value="1"/>
</dbReference>
<dbReference type="GO" id="GO:0016787">
    <property type="term" value="F:hydrolase activity"/>
    <property type="evidence" value="ECO:0007669"/>
    <property type="project" value="UniProtKB-KW"/>
</dbReference>
<keyword evidence="2" id="KW-0378">Hydrolase</keyword>
<evidence type="ECO:0000256" key="1">
    <source>
        <dbReference type="ARBA" id="ARBA00010515"/>
    </source>
</evidence>
<dbReference type="Proteomes" id="UP000192708">
    <property type="component" value="Unassembled WGS sequence"/>
</dbReference>
<proteinExistence type="inferred from homology"/>
<protein>
    <submittedName>
        <fullName evidence="4">Acetyl esterase</fullName>
    </submittedName>
</protein>
<organism evidence="4 5">
    <name type="scientific">Polynucleobacter kasalickyi</name>
    <dbReference type="NCBI Taxonomy" id="1938817"/>
    <lineage>
        <taxon>Bacteria</taxon>
        <taxon>Pseudomonadati</taxon>
        <taxon>Pseudomonadota</taxon>
        <taxon>Betaproteobacteria</taxon>
        <taxon>Burkholderiales</taxon>
        <taxon>Burkholderiaceae</taxon>
        <taxon>Polynucleobacter</taxon>
    </lineage>
</organism>
<dbReference type="PANTHER" id="PTHR48081:SF8">
    <property type="entry name" value="ALPHA_BETA HYDROLASE FOLD-3 DOMAIN-CONTAINING PROTEIN-RELATED"/>
    <property type="match status" value="1"/>
</dbReference>
<keyword evidence="5" id="KW-1185">Reference proteome</keyword>
<dbReference type="InterPro" id="IPR002168">
    <property type="entry name" value="Lipase_GDXG_HIS_AS"/>
</dbReference>
<dbReference type="InterPro" id="IPR050300">
    <property type="entry name" value="GDXG_lipolytic_enzyme"/>
</dbReference>
<dbReference type="InterPro" id="IPR029058">
    <property type="entry name" value="AB_hydrolase_fold"/>
</dbReference>
<dbReference type="AlphaFoldDB" id="A0A1W2BWD5"/>
<dbReference type="PROSITE" id="PS01173">
    <property type="entry name" value="LIPASE_GDXG_HIS"/>
    <property type="match status" value="1"/>
</dbReference>
<evidence type="ECO:0000313" key="4">
    <source>
        <dbReference type="EMBL" id="SMC77006.1"/>
    </source>
</evidence>
<feature type="domain" description="Alpha/beta hydrolase fold-3" evidence="3">
    <location>
        <begin position="77"/>
        <end position="284"/>
    </location>
</feature>
<comment type="similarity">
    <text evidence="1">Belongs to the 'GDXG' lipolytic enzyme family.</text>
</comment>
<dbReference type="PANTHER" id="PTHR48081">
    <property type="entry name" value="AB HYDROLASE SUPERFAMILY PROTEIN C4A8.06C"/>
    <property type="match status" value="1"/>
</dbReference>
<dbReference type="Gene3D" id="3.40.50.1820">
    <property type="entry name" value="alpha/beta hydrolase"/>
    <property type="match status" value="1"/>
</dbReference>
<reference evidence="4 5" key="1">
    <citation type="submission" date="2017-04" db="EMBL/GenBank/DDBJ databases">
        <authorList>
            <person name="Afonso C.L."/>
            <person name="Miller P.J."/>
            <person name="Scott M.A."/>
            <person name="Spackman E."/>
            <person name="Goraichik I."/>
            <person name="Dimitrov K.M."/>
            <person name="Suarez D.L."/>
            <person name="Swayne D.E."/>
        </authorList>
    </citation>
    <scope>NUCLEOTIDE SEQUENCE [LARGE SCALE GENOMIC DNA]</scope>
    <source>
        <strain evidence="4 5">VK13</strain>
    </source>
</reference>
<evidence type="ECO:0000256" key="2">
    <source>
        <dbReference type="ARBA" id="ARBA00022801"/>
    </source>
</evidence>
<dbReference type="EMBL" id="FWXJ01000016">
    <property type="protein sequence ID" value="SMC77006.1"/>
    <property type="molecule type" value="Genomic_DNA"/>
</dbReference>
<gene>
    <name evidence="4" type="ORF">SAMN06296008_11611</name>
</gene>
<accession>A0A1W2BWD5</accession>
<name>A0A1W2BWD5_9BURK</name>